<gene>
    <name evidence="2" type="ORF">CR513_26771</name>
</gene>
<feature type="region of interest" description="Disordered" evidence="1">
    <location>
        <begin position="40"/>
        <end position="64"/>
    </location>
</feature>
<protein>
    <submittedName>
        <fullName evidence="2">Uncharacterized protein</fullName>
    </submittedName>
</protein>
<evidence type="ECO:0000256" key="1">
    <source>
        <dbReference type="SAM" id="MobiDB-lite"/>
    </source>
</evidence>
<evidence type="ECO:0000313" key="3">
    <source>
        <dbReference type="Proteomes" id="UP000257109"/>
    </source>
</evidence>
<evidence type="ECO:0000313" key="2">
    <source>
        <dbReference type="EMBL" id="RDX91276.1"/>
    </source>
</evidence>
<dbReference type="Proteomes" id="UP000257109">
    <property type="component" value="Unassembled WGS sequence"/>
</dbReference>
<feature type="non-terminal residue" evidence="2">
    <location>
        <position position="1"/>
    </location>
</feature>
<dbReference type="AlphaFoldDB" id="A0A371GL68"/>
<accession>A0A371GL68</accession>
<feature type="compositionally biased region" description="Basic and acidic residues" evidence="1">
    <location>
        <begin position="40"/>
        <end position="49"/>
    </location>
</feature>
<dbReference type="EMBL" id="QJKJ01005170">
    <property type="protein sequence ID" value="RDX91276.1"/>
    <property type="molecule type" value="Genomic_DNA"/>
</dbReference>
<sequence length="109" mass="12617">MPNIALEEEDDEENSFETFSNLLLGYKDLKKKFSKLSKEHLSYDCKDSPKGPSKPTKTNKKGPNRICVPKKMIILIADLLDNRKETPVMVPTQWLLMSHDRKKVYVPRP</sequence>
<name>A0A371GL68_MUCPR</name>
<reference evidence="2" key="1">
    <citation type="submission" date="2018-05" db="EMBL/GenBank/DDBJ databases">
        <title>Draft genome of Mucuna pruriens seed.</title>
        <authorList>
            <person name="Nnadi N.E."/>
            <person name="Vos R."/>
            <person name="Hasami M.H."/>
            <person name="Devisetty U.K."/>
            <person name="Aguiy J.C."/>
        </authorList>
    </citation>
    <scope>NUCLEOTIDE SEQUENCE [LARGE SCALE GENOMIC DNA]</scope>
    <source>
        <strain evidence="2">JCA_2017</strain>
    </source>
</reference>
<keyword evidence="3" id="KW-1185">Reference proteome</keyword>
<comment type="caution">
    <text evidence="2">The sequence shown here is derived from an EMBL/GenBank/DDBJ whole genome shotgun (WGS) entry which is preliminary data.</text>
</comment>
<dbReference type="OrthoDB" id="1436973at2759"/>
<proteinExistence type="predicted"/>
<organism evidence="2 3">
    <name type="scientific">Mucuna pruriens</name>
    <name type="common">Velvet bean</name>
    <name type="synonym">Dolichos pruriens</name>
    <dbReference type="NCBI Taxonomy" id="157652"/>
    <lineage>
        <taxon>Eukaryota</taxon>
        <taxon>Viridiplantae</taxon>
        <taxon>Streptophyta</taxon>
        <taxon>Embryophyta</taxon>
        <taxon>Tracheophyta</taxon>
        <taxon>Spermatophyta</taxon>
        <taxon>Magnoliopsida</taxon>
        <taxon>eudicotyledons</taxon>
        <taxon>Gunneridae</taxon>
        <taxon>Pentapetalae</taxon>
        <taxon>rosids</taxon>
        <taxon>fabids</taxon>
        <taxon>Fabales</taxon>
        <taxon>Fabaceae</taxon>
        <taxon>Papilionoideae</taxon>
        <taxon>50 kb inversion clade</taxon>
        <taxon>NPAAA clade</taxon>
        <taxon>indigoferoid/millettioid clade</taxon>
        <taxon>Phaseoleae</taxon>
        <taxon>Mucuna</taxon>
    </lineage>
</organism>